<protein>
    <submittedName>
        <fullName evidence="1">Uncharacterized protein</fullName>
    </submittedName>
</protein>
<keyword evidence="2" id="KW-1185">Reference proteome</keyword>
<accession>A0ACC0PWQ8</accession>
<proteinExistence type="predicted"/>
<evidence type="ECO:0000313" key="1">
    <source>
        <dbReference type="EMBL" id="KAI8569601.1"/>
    </source>
</evidence>
<dbReference type="Proteomes" id="UP001062846">
    <property type="component" value="Chromosome 2"/>
</dbReference>
<comment type="caution">
    <text evidence="1">The sequence shown here is derived from an EMBL/GenBank/DDBJ whole genome shotgun (WGS) entry which is preliminary data.</text>
</comment>
<dbReference type="EMBL" id="CM046389">
    <property type="protein sequence ID" value="KAI8569601.1"/>
    <property type="molecule type" value="Genomic_DNA"/>
</dbReference>
<reference evidence="1" key="1">
    <citation type="submission" date="2022-02" db="EMBL/GenBank/DDBJ databases">
        <title>Plant Genome Project.</title>
        <authorList>
            <person name="Zhang R.-G."/>
        </authorList>
    </citation>
    <scope>NUCLEOTIDE SEQUENCE</scope>
    <source>
        <strain evidence="1">AT1</strain>
    </source>
</reference>
<gene>
    <name evidence="1" type="ORF">RHMOL_Rhmol02G0290500</name>
</gene>
<evidence type="ECO:0000313" key="2">
    <source>
        <dbReference type="Proteomes" id="UP001062846"/>
    </source>
</evidence>
<organism evidence="1 2">
    <name type="scientific">Rhododendron molle</name>
    <name type="common">Chinese azalea</name>
    <name type="synonym">Azalea mollis</name>
    <dbReference type="NCBI Taxonomy" id="49168"/>
    <lineage>
        <taxon>Eukaryota</taxon>
        <taxon>Viridiplantae</taxon>
        <taxon>Streptophyta</taxon>
        <taxon>Embryophyta</taxon>
        <taxon>Tracheophyta</taxon>
        <taxon>Spermatophyta</taxon>
        <taxon>Magnoliopsida</taxon>
        <taxon>eudicotyledons</taxon>
        <taxon>Gunneridae</taxon>
        <taxon>Pentapetalae</taxon>
        <taxon>asterids</taxon>
        <taxon>Ericales</taxon>
        <taxon>Ericaceae</taxon>
        <taxon>Ericoideae</taxon>
        <taxon>Rhodoreae</taxon>
        <taxon>Rhododendron</taxon>
    </lineage>
</organism>
<name>A0ACC0PWQ8_RHOML</name>
<sequence length="85" mass="9300">MDNQSLLTYCMLMSWQSALRPVYFTGDRKKSYLAHGAPAVAKGTGSYIETYLNLTGLANMDAKYFMKSIPQGSGNHMLRGIASAS</sequence>